<keyword evidence="2" id="KW-0813">Transport</keyword>
<dbReference type="Pfam" id="PF01547">
    <property type="entry name" value="SBP_bac_1"/>
    <property type="match status" value="1"/>
</dbReference>
<dbReference type="GO" id="GO:0055052">
    <property type="term" value="C:ATP-binding cassette (ABC) transporter complex, substrate-binding subunit-containing"/>
    <property type="evidence" value="ECO:0007669"/>
    <property type="project" value="TreeGrafter"/>
</dbReference>
<dbReference type="KEGG" id="llu:AKJ09_05274"/>
<evidence type="ECO:0000256" key="3">
    <source>
        <dbReference type="ARBA" id="ARBA00022729"/>
    </source>
</evidence>
<reference evidence="5 6" key="1">
    <citation type="submission" date="2015-08" db="EMBL/GenBank/DDBJ databases">
        <authorList>
            <person name="Babu N.S."/>
            <person name="Beckwith C.J."/>
            <person name="Beseler K.G."/>
            <person name="Brison A."/>
            <person name="Carone J.V."/>
            <person name="Caskin T.P."/>
            <person name="Diamond M."/>
            <person name="Durham M.E."/>
            <person name="Foxe J.M."/>
            <person name="Go M."/>
            <person name="Henderson B.A."/>
            <person name="Jones I.B."/>
            <person name="McGettigan J.A."/>
            <person name="Micheletti S.J."/>
            <person name="Nasrallah M.E."/>
            <person name="Ortiz D."/>
            <person name="Piller C.R."/>
            <person name="Privatt S.R."/>
            <person name="Schneider S.L."/>
            <person name="Sharp S."/>
            <person name="Smith T.C."/>
            <person name="Stanton J.D."/>
            <person name="Ullery H.E."/>
            <person name="Wilson R.J."/>
            <person name="Serrano M.G."/>
            <person name="Buck G."/>
            <person name="Lee V."/>
            <person name="Wang Y."/>
            <person name="Carvalho R."/>
            <person name="Voegtly L."/>
            <person name="Shi R."/>
            <person name="Duckworth R."/>
            <person name="Johnson A."/>
            <person name="Loviza R."/>
            <person name="Walstead R."/>
            <person name="Shah Z."/>
            <person name="Kiflezghi M."/>
            <person name="Wade K."/>
            <person name="Ball S.L."/>
            <person name="Bradley K.W."/>
            <person name="Asai D.J."/>
            <person name="Bowman C.A."/>
            <person name="Russell D.A."/>
            <person name="Pope W.H."/>
            <person name="Jacobs-Sera D."/>
            <person name="Hendrix R.W."/>
            <person name="Hatfull G.F."/>
        </authorList>
    </citation>
    <scope>NUCLEOTIDE SEQUENCE [LARGE SCALE GENOMIC DNA]</scope>
    <source>
        <strain evidence="5 6">DSM 27648</strain>
    </source>
</reference>
<evidence type="ECO:0000256" key="4">
    <source>
        <dbReference type="SAM" id="SignalP"/>
    </source>
</evidence>
<dbReference type="Proteomes" id="UP000064967">
    <property type="component" value="Chromosome"/>
</dbReference>
<keyword evidence="6" id="KW-1185">Reference proteome</keyword>
<proteinExistence type="inferred from homology"/>
<dbReference type="PANTHER" id="PTHR30061:SF50">
    <property type="entry name" value="MALTOSE_MALTODEXTRIN-BINDING PERIPLASMIC PROTEIN"/>
    <property type="match status" value="1"/>
</dbReference>
<dbReference type="InterPro" id="IPR006059">
    <property type="entry name" value="SBP"/>
</dbReference>
<evidence type="ECO:0000313" key="5">
    <source>
        <dbReference type="EMBL" id="AKU98610.1"/>
    </source>
</evidence>
<feature type="signal peptide" evidence="4">
    <location>
        <begin position="1"/>
        <end position="19"/>
    </location>
</feature>
<accession>A0A0K1PYJ9</accession>
<evidence type="ECO:0000256" key="2">
    <source>
        <dbReference type="ARBA" id="ARBA00022448"/>
    </source>
</evidence>
<dbReference type="CDD" id="cd14750">
    <property type="entry name" value="PBP2_TMBP"/>
    <property type="match status" value="1"/>
</dbReference>
<evidence type="ECO:0000256" key="1">
    <source>
        <dbReference type="ARBA" id="ARBA00008520"/>
    </source>
</evidence>
<name>A0A0K1PYJ9_9BACT</name>
<sequence>MRAAPCHWLLGLGAVCAMACGGCERAKTEEATVTNGAKLRLVFKHQPMWGDPTILRDRLAAFERAHPEVVLATEVLPNASEVLHQYFLTALEAKSRDFDVFVTDVVWIPEFSHAGWIADVSDVFPPASLKQDFIEGAAQAVIVDGRTFAVPWYVDVGILYYRSDLVSAPPRTYDELVREARAARQKDPSLAGFVWQGRQYEGLVCNAFESIWGHGGEVSKGGLVELDTPAARAGLGFLRELITNGTSPRSVTSSTEEETRRAFQEGHAVFMRNWPYAYTELQKEGSPVRGKVGFTTLPTVSGAPGHGALGGWQLALNAQTPPEKRAIAIDLIRHLTSLEANVTFAIAYGRNPPRLAAYQDARLVHEAPFIAQLFPAVSRAWPRPVTPYYNMMSDVLQSEFSAVVSGVRPADVALPRAQKLIDRITR</sequence>
<dbReference type="Gene3D" id="3.40.190.10">
    <property type="entry name" value="Periplasmic binding protein-like II"/>
    <property type="match status" value="2"/>
</dbReference>
<feature type="chain" id="PRO_5005466482" evidence="4">
    <location>
        <begin position="20"/>
        <end position="426"/>
    </location>
</feature>
<protein>
    <submittedName>
        <fullName evidence="5">Maltose/maltodextrin ABC transporter, substrate binding periplasmic protein MalE</fullName>
    </submittedName>
</protein>
<dbReference type="RefSeq" id="WP_240488571.1">
    <property type="nucleotide sequence ID" value="NZ_CP012333.1"/>
</dbReference>
<evidence type="ECO:0000313" key="6">
    <source>
        <dbReference type="Proteomes" id="UP000064967"/>
    </source>
</evidence>
<dbReference type="PATRIC" id="fig|1391654.3.peg.5347"/>
<dbReference type="SUPFAM" id="SSF53850">
    <property type="entry name" value="Periplasmic binding protein-like II"/>
    <property type="match status" value="1"/>
</dbReference>
<dbReference type="STRING" id="1391654.AKJ09_05274"/>
<dbReference type="GO" id="GO:1901982">
    <property type="term" value="F:maltose binding"/>
    <property type="evidence" value="ECO:0007669"/>
    <property type="project" value="TreeGrafter"/>
</dbReference>
<comment type="similarity">
    <text evidence="1">Belongs to the bacterial solute-binding protein 1 family.</text>
</comment>
<dbReference type="EMBL" id="CP012333">
    <property type="protein sequence ID" value="AKU98610.1"/>
    <property type="molecule type" value="Genomic_DNA"/>
</dbReference>
<dbReference type="GO" id="GO:0015768">
    <property type="term" value="P:maltose transport"/>
    <property type="evidence" value="ECO:0007669"/>
    <property type="project" value="TreeGrafter"/>
</dbReference>
<dbReference type="PANTHER" id="PTHR30061">
    <property type="entry name" value="MALTOSE-BINDING PERIPLASMIC PROTEIN"/>
    <property type="match status" value="1"/>
</dbReference>
<gene>
    <name evidence="5" type="ORF">AKJ09_05274</name>
</gene>
<dbReference type="AlphaFoldDB" id="A0A0K1PYJ9"/>
<dbReference type="GO" id="GO:0042956">
    <property type="term" value="P:maltodextrin transmembrane transport"/>
    <property type="evidence" value="ECO:0007669"/>
    <property type="project" value="TreeGrafter"/>
</dbReference>
<organism evidence="5 6">
    <name type="scientific">Labilithrix luteola</name>
    <dbReference type="NCBI Taxonomy" id="1391654"/>
    <lineage>
        <taxon>Bacteria</taxon>
        <taxon>Pseudomonadati</taxon>
        <taxon>Myxococcota</taxon>
        <taxon>Polyangia</taxon>
        <taxon>Polyangiales</taxon>
        <taxon>Labilitrichaceae</taxon>
        <taxon>Labilithrix</taxon>
    </lineage>
</organism>
<keyword evidence="3 4" id="KW-0732">Signal</keyword>